<sequence>MKSNWSVVATVKAPKEVIDIFINHYLNIGAEKIYLYLDDPNDRSIKDFYKDNIKIDIQVCDKEYWAIDYKFHNLKYAGRSDAVERRQEHNLVHAIQKCQTKWILCVDIDELIYSEREVSSILKEIPDNIFSLRIKPYEAIYLANAPITMKEVFATRYFKHRNTRIDWCFWNKIYPKEYIHKNGLFGHITGKAFLRTDVPLKYPALHNPYSIDVELKSVFLINEIKLLHYEALTVDFFIEKTLNRLNKVFYTPSLDKPSVDRLANLKKLYDKKGKEGLKEAYCSMHVLDENALEKAINLKLIDDIDINYHTSNIATIYSIHRSILVFDKIKNKCILVAPNQINNPFQSIIQMNFDYDTSKCYLYFVSDRGGGKLSIC</sequence>
<evidence type="ECO:0000313" key="1">
    <source>
        <dbReference type="EMBL" id="SUB32541.1"/>
    </source>
</evidence>
<evidence type="ECO:0000313" key="2">
    <source>
        <dbReference type="Proteomes" id="UP000254280"/>
    </source>
</evidence>
<evidence type="ECO:0008006" key="3">
    <source>
        <dbReference type="Google" id="ProtNLM"/>
    </source>
</evidence>
<gene>
    <name evidence="1" type="ORF">NCTC10699_00121</name>
</gene>
<dbReference type="EMBL" id="UGSS01000002">
    <property type="protein sequence ID" value="SUB32541.1"/>
    <property type="molecule type" value="Genomic_DNA"/>
</dbReference>
<accession>A0A379B209</accession>
<organism evidence="1 2">
    <name type="scientific">[Pasteurella] mairii</name>
    <dbReference type="NCBI Taxonomy" id="757"/>
    <lineage>
        <taxon>Bacteria</taxon>
        <taxon>Pseudomonadati</taxon>
        <taxon>Pseudomonadota</taxon>
        <taxon>Gammaproteobacteria</taxon>
        <taxon>Pasteurellales</taxon>
        <taxon>Pasteurellaceae</taxon>
    </lineage>
</organism>
<dbReference type="Proteomes" id="UP000254280">
    <property type="component" value="Unassembled WGS sequence"/>
</dbReference>
<proteinExistence type="predicted"/>
<dbReference type="OrthoDB" id="7203640at2"/>
<dbReference type="AlphaFoldDB" id="A0A379B209"/>
<dbReference type="Pfam" id="PF13704">
    <property type="entry name" value="Glyco_tranf_2_4"/>
    <property type="match status" value="1"/>
</dbReference>
<reference evidence="1 2" key="1">
    <citation type="submission" date="2018-06" db="EMBL/GenBank/DDBJ databases">
        <authorList>
            <consortium name="Pathogen Informatics"/>
            <person name="Doyle S."/>
        </authorList>
    </citation>
    <scope>NUCLEOTIDE SEQUENCE [LARGE SCALE GENOMIC DNA]</scope>
    <source>
        <strain evidence="1 2">NCTC10699</strain>
    </source>
</reference>
<name>A0A379B209_9PAST</name>
<keyword evidence="2" id="KW-1185">Reference proteome</keyword>
<protein>
    <recommendedName>
        <fullName evidence="3">Glycosyltransferase family 2 protein</fullName>
    </recommendedName>
</protein>